<dbReference type="InterPro" id="IPR000639">
    <property type="entry name" value="Epox_hydrolase-like"/>
</dbReference>
<dbReference type="InterPro" id="IPR050266">
    <property type="entry name" value="AB_hydrolase_sf"/>
</dbReference>
<name>A0AA96LQL4_9BACL</name>
<dbReference type="InterPro" id="IPR029058">
    <property type="entry name" value="AB_hydrolase_fold"/>
</dbReference>
<dbReference type="Pfam" id="PF00561">
    <property type="entry name" value="Abhydrolase_1"/>
    <property type="match status" value="1"/>
</dbReference>
<proteinExistence type="predicted"/>
<dbReference type="PRINTS" id="PR00412">
    <property type="entry name" value="EPOXHYDRLASE"/>
</dbReference>
<evidence type="ECO:0000313" key="2">
    <source>
        <dbReference type="EMBL" id="WNR45511.1"/>
    </source>
</evidence>
<dbReference type="KEGG" id="proo:MJB10_05235"/>
<dbReference type="AlphaFoldDB" id="A0AA96LQL4"/>
<evidence type="ECO:0000259" key="1">
    <source>
        <dbReference type="Pfam" id="PF00561"/>
    </source>
</evidence>
<keyword evidence="3" id="KW-1185">Reference proteome</keyword>
<dbReference type="PANTHER" id="PTHR43798">
    <property type="entry name" value="MONOACYLGLYCEROL LIPASE"/>
    <property type="match status" value="1"/>
</dbReference>
<evidence type="ECO:0000313" key="3">
    <source>
        <dbReference type="Proteomes" id="UP001304650"/>
    </source>
</evidence>
<dbReference type="RefSeq" id="WP_314802320.1">
    <property type="nucleotide sequence ID" value="NZ_CP130319.1"/>
</dbReference>
<protein>
    <submittedName>
        <fullName evidence="2">Alpha/beta fold hydrolase</fullName>
    </submittedName>
</protein>
<dbReference type="SUPFAM" id="SSF53474">
    <property type="entry name" value="alpha/beta-Hydrolases"/>
    <property type="match status" value="1"/>
</dbReference>
<keyword evidence="2" id="KW-0378">Hydrolase</keyword>
<dbReference type="InterPro" id="IPR000073">
    <property type="entry name" value="AB_hydrolase_1"/>
</dbReference>
<gene>
    <name evidence="2" type="ORF">MJB10_05235</name>
</gene>
<organism evidence="2 3">
    <name type="scientific">Paenibacillus roseopurpureus</name>
    <dbReference type="NCBI Taxonomy" id="2918901"/>
    <lineage>
        <taxon>Bacteria</taxon>
        <taxon>Bacillati</taxon>
        <taxon>Bacillota</taxon>
        <taxon>Bacilli</taxon>
        <taxon>Bacillales</taxon>
        <taxon>Paenibacillaceae</taxon>
        <taxon>Paenibacillus</taxon>
    </lineage>
</organism>
<dbReference type="PRINTS" id="PR00111">
    <property type="entry name" value="ABHYDROLASE"/>
</dbReference>
<feature type="domain" description="AB hydrolase-1" evidence="1">
    <location>
        <begin position="22"/>
        <end position="248"/>
    </location>
</feature>
<sequence length="266" mass="28700">MKKHVNGTDIFVQDQGQDLGAPLILLHGFPLDHRMWQAQVESLSPHYRVITPDFRGMGQSDLPTGTMSLHAYAQDILALMDALNIEKATLGGFSMGGYVAFALLRLAPERFSALILANTRAEGDGPEGRKNRMNMAASLYEKGAAAARDAMLPKLVTAETVKGQPQLIDNLRTIMDSMPAEGLVHASIAMAFREDSVKLLPAIQVPTLVIAGEQDAIAPPDVMKTMADHIPGASFHVIPGASHLTPMETPAAFNKLLHAFLKETTV</sequence>
<dbReference type="GO" id="GO:0016787">
    <property type="term" value="F:hydrolase activity"/>
    <property type="evidence" value="ECO:0007669"/>
    <property type="project" value="UniProtKB-KW"/>
</dbReference>
<dbReference type="Gene3D" id="3.40.50.1820">
    <property type="entry name" value="alpha/beta hydrolase"/>
    <property type="match status" value="1"/>
</dbReference>
<reference evidence="2" key="1">
    <citation type="submission" date="2022-02" db="EMBL/GenBank/DDBJ databases">
        <title>Paenibacillus sp. MBLB1832 Whole Genome Shotgun Sequencing.</title>
        <authorList>
            <person name="Hwang C.Y."/>
            <person name="Cho E.-S."/>
            <person name="Seo M.-J."/>
        </authorList>
    </citation>
    <scope>NUCLEOTIDE SEQUENCE</scope>
    <source>
        <strain evidence="2">MBLB1832</strain>
    </source>
</reference>
<dbReference type="EMBL" id="CP130319">
    <property type="protein sequence ID" value="WNR45511.1"/>
    <property type="molecule type" value="Genomic_DNA"/>
</dbReference>
<dbReference type="Proteomes" id="UP001304650">
    <property type="component" value="Chromosome"/>
</dbReference>
<accession>A0AA96LQL4</accession>